<feature type="compositionally biased region" description="Low complexity" evidence="2">
    <location>
        <begin position="424"/>
        <end position="440"/>
    </location>
</feature>
<evidence type="ECO:0000256" key="2">
    <source>
        <dbReference type="SAM" id="MobiDB-lite"/>
    </source>
</evidence>
<feature type="compositionally biased region" description="Low complexity" evidence="2">
    <location>
        <begin position="447"/>
        <end position="459"/>
    </location>
</feature>
<proteinExistence type="inferred from homology"/>
<dbReference type="PANTHER" id="PTHR46696:SF1">
    <property type="entry name" value="CYTOCHROME P450 YJIB-RELATED"/>
    <property type="match status" value="1"/>
</dbReference>
<reference evidence="4" key="1">
    <citation type="journal article" date="2019" name="Int. J. Syst. Evol. Microbiol.">
        <title>The Global Catalogue of Microorganisms (GCM) 10K type strain sequencing project: providing services to taxonomists for standard genome sequencing and annotation.</title>
        <authorList>
            <consortium name="The Broad Institute Genomics Platform"/>
            <consortium name="The Broad Institute Genome Sequencing Center for Infectious Disease"/>
            <person name="Wu L."/>
            <person name="Ma J."/>
        </authorList>
    </citation>
    <scope>NUCLEOTIDE SEQUENCE [LARGE SCALE GENOMIC DNA]</scope>
    <source>
        <strain evidence="4">JCM 9651</strain>
    </source>
</reference>
<dbReference type="InterPro" id="IPR002397">
    <property type="entry name" value="Cyt_P450_B"/>
</dbReference>
<feature type="compositionally biased region" description="Polar residues" evidence="2">
    <location>
        <begin position="1"/>
        <end position="11"/>
    </location>
</feature>
<evidence type="ECO:0000313" key="3">
    <source>
        <dbReference type="EMBL" id="GAA3368317.1"/>
    </source>
</evidence>
<dbReference type="SUPFAM" id="SSF48264">
    <property type="entry name" value="Cytochrome P450"/>
    <property type="match status" value="1"/>
</dbReference>
<dbReference type="Gene3D" id="1.10.630.10">
    <property type="entry name" value="Cytochrome P450"/>
    <property type="match status" value="1"/>
</dbReference>
<organism evidence="3 4">
    <name type="scientific">Streptomyces sannanensis</name>
    <dbReference type="NCBI Taxonomy" id="285536"/>
    <lineage>
        <taxon>Bacteria</taxon>
        <taxon>Bacillati</taxon>
        <taxon>Actinomycetota</taxon>
        <taxon>Actinomycetes</taxon>
        <taxon>Kitasatosporales</taxon>
        <taxon>Streptomycetaceae</taxon>
        <taxon>Streptomyces</taxon>
    </lineage>
</organism>
<dbReference type="InterPro" id="IPR017972">
    <property type="entry name" value="Cyt_P450_CS"/>
</dbReference>
<evidence type="ECO:0000256" key="1">
    <source>
        <dbReference type="ARBA" id="ARBA00010617"/>
    </source>
</evidence>
<comment type="caution">
    <text evidence="3">The sequence shown here is derived from an EMBL/GenBank/DDBJ whole genome shotgun (WGS) entry which is preliminary data.</text>
</comment>
<accession>A0ABP6S4Y5</accession>
<feature type="region of interest" description="Disordered" evidence="2">
    <location>
        <begin position="1"/>
        <end position="20"/>
    </location>
</feature>
<evidence type="ECO:0000313" key="4">
    <source>
        <dbReference type="Proteomes" id="UP001499990"/>
    </source>
</evidence>
<name>A0ABP6S4Y5_9ACTN</name>
<dbReference type="PANTHER" id="PTHR46696">
    <property type="entry name" value="P450, PUTATIVE (EUROFUNG)-RELATED"/>
    <property type="match status" value="1"/>
</dbReference>
<protein>
    <submittedName>
        <fullName evidence="3">Cytochrome P450</fullName>
    </submittedName>
</protein>
<gene>
    <name evidence="3" type="ORF">GCM10020367_06200</name>
</gene>
<dbReference type="EMBL" id="BAAAYL010000001">
    <property type="protein sequence ID" value="GAA3368317.1"/>
    <property type="molecule type" value="Genomic_DNA"/>
</dbReference>
<feature type="region of interest" description="Disordered" evidence="2">
    <location>
        <begin position="412"/>
        <end position="459"/>
    </location>
</feature>
<dbReference type="PRINTS" id="PR00359">
    <property type="entry name" value="BP450"/>
</dbReference>
<dbReference type="Proteomes" id="UP001499990">
    <property type="component" value="Unassembled WGS sequence"/>
</dbReference>
<sequence length="476" mass="50985">MTTPFSDATGPSTPPAQCPAHAAQADGRARMYGPEADAPYALYERLRREHGPVAPVLLPGDVPAWFVLGHRENLEVMRSASKYSCDSRIWNIQLQADSPLLPITAWQPLLVFTDGAEHARLRAAVTDSLARFNRHGIRRDVVRYTLQLIDTFSGAGRADLVTEFTEKLPILVLARQFGIPEGDALKLGEAVRDMVKGTETALESNQFVVSVMSDLVNRKKGQPGDDFASWLLSHESTLSDDEAMEHLRHAIIAAHENTANLMANALKCVLTDGRFRASLSGGSMTLPDALDQVMWDAPPLAVGGCRWATGDTRLGDQEIKAGDMVMLGLAAGNVDPEIRPDLSKPVHGNRAHLAFSSGPHECPGQDIGRAIADTGIDTLLARLPDIQLGVAEDELRVTGSLLSSRLDGLPVRFTPRRPGRQSNASAAAADTGGRAALAGQPLPPAAPAAAPAATPAGGHASVPVPWWHRLFGRRSE</sequence>
<comment type="similarity">
    <text evidence="1">Belongs to the cytochrome P450 family.</text>
</comment>
<dbReference type="PROSITE" id="PS00086">
    <property type="entry name" value="CYTOCHROME_P450"/>
    <property type="match status" value="1"/>
</dbReference>
<keyword evidence="4" id="KW-1185">Reference proteome</keyword>
<dbReference type="CDD" id="cd20623">
    <property type="entry name" value="CYP_unk"/>
    <property type="match status" value="1"/>
</dbReference>
<dbReference type="InterPro" id="IPR036396">
    <property type="entry name" value="Cyt_P450_sf"/>
</dbReference>